<gene>
    <name evidence="1" type="ORF">M9H77_07377</name>
</gene>
<evidence type="ECO:0000313" key="1">
    <source>
        <dbReference type="EMBL" id="KAI5676427.1"/>
    </source>
</evidence>
<name>A0ACC0BV01_CATRO</name>
<proteinExistence type="predicted"/>
<organism evidence="1 2">
    <name type="scientific">Catharanthus roseus</name>
    <name type="common">Madagascar periwinkle</name>
    <name type="synonym">Vinca rosea</name>
    <dbReference type="NCBI Taxonomy" id="4058"/>
    <lineage>
        <taxon>Eukaryota</taxon>
        <taxon>Viridiplantae</taxon>
        <taxon>Streptophyta</taxon>
        <taxon>Embryophyta</taxon>
        <taxon>Tracheophyta</taxon>
        <taxon>Spermatophyta</taxon>
        <taxon>Magnoliopsida</taxon>
        <taxon>eudicotyledons</taxon>
        <taxon>Gunneridae</taxon>
        <taxon>Pentapetalae</taxon>
        <taxon>asterids</taxon>
        <taxon>lamiids</taxon>
        <taxon>Gentianales</taxon>
        <taxon>Apocynaceae</taxon>
        <taxon>Rauvolfioideae</taxon>
        <taxon>Vinceae</taxon>
        <taxon>Catharanthinae</taxon>
        <taxon>Catharanthus</taxon>
    </lineage>
</organism>
<keyword evidence="2" id="KW-1185">Reference proteome</keyword>
<protein>
    <submittedName>
        <fullName evidence="1">Uncharacterized protein</fullName>
    </submittedName>
</protein>
<dbReference type="EMBL" id="CM044702">
    <property type="protein sequence ID" value="KAI5676427.1"/>
    <property type="molecule type" value="Genomic_DNA"/>
</dbReference>
<sequence length="105" mass="12649">MIKYWENLEYKAFCEQNKRNKNEGWGGGWGRRAGKHIDSSIFITEHQLKRQVDLTERFSKSKHLEELKKHYTGDKKGQRNFTRLDKRLRRKLQPRALLCLMISNE</sequence>
<accession>A0ACC0BV01</accession>
<dbReference type="Proteomes" id="UP001060085">
    <property type="component" value="Linkage Group LG02"/>
</dbReference>
<reference evidence="2" key="1">
    <citation type="journal article" date="2023" name="Nat. Plants">
        <title>Single-cell RNA sequencing provides a high-resolution roadmap for understanding the multicellular compartmentation of specialized metabolism.</title>
        <authorList>
            <person name="Sun S."/>
            <person name="Shen X."/>
            <person name="Li Y."/>
            <person name="Li Y."/>
            <person name="Wang S."/>
            <person name="Li R."/>
            <person name="Zhang H."/>
            <person name="Shen G."/>
            <person name="Guo B."/>
            <person name="Wei J."/>
            <person name="Xu J."/>
            <person name="St-Pierre B."/>
            <person name="Chen S."/>
            <person name="Sun C."/>
        </authorList>
    </citation>
    <scope>NUCLEOTIDE SEQUENCE [LARGE SCALE GENOMIC DNA]</scope>
</reference>
<evidence type="ECO:0000313" key="2">
    <source>
        <dbReference type="Proteomes" id="UP001060085"/>
    </source>
</evidence>
<comment type="caution">
    <text evidence="1">The sequence shown here is derived from an EMBL/GenBank/DDBJ whole genome shotgun (WGS) entry which is preliminary data.</text>
</comment>